<evidence type="ECO:0000256" key="2">
    <source>
        <dbReference type="ARBA" id="ARBA00023125"/>
    </source>
</evidence>
<dbReference type="GO" id="GO:0003700">
    <property type="term" value="F:DNA-binding transcription factor activity"/>
    <property type="evidence" value="ECO:0007669"/>
    <property type="project" value="TreeGrafter"/>
</dbReference>
<evidence type="ECO:0000313" key="7">
    <source>
        <dbReference type="Proteomes" id="UP000007842"/>
    </source>
</evidence>
<feature type="DNA-binding region" description="H-T-H motif" evidence="4">
    <location>
        <begin position="37"/>
        <end position="56"/>
    </location>
</feature>
<accession>F8JYF0</accession>
<dbReference type="PANTHER" id="PTHR30055">
    <property type="entry name" value="HTH-TYPE TRANSCRIPTIONAL REGULATOR RUTR"/>
    <property type="match status" value="1"/>
</dbReference>
<dbReference type="PANTHER" id="PTHR30055:SF234">
    <property type="entry name" value="HTH-TYPE TRANSCRIPTIONAL REGULATOR BETI"/>
    <property type="match status" value="1"/>
</dbReference>
<dbReference type="KEGG" id="scy:SCATT_35810"/>
<accession>G8WX47</accession>
<dbReference type="AlphaFoldDB" id="F8JYF0"/>
<feature type="domain" description="HTH tetR-type" evidence="5">
    <location>
        <begin position="14"/>
        <end position="74"/>
    </location>
</feature>
<dbReference type="PRINTS" id="PR00455">
    <property type="entry name" value="HTHTETR"/>
</dbReference>
<dbReference type="KEGG" id="sct:SCAT_3589"/>
<evidence type="ECO:0000259" key="5">
    <source>
        <dbReference type="PROSITE" id="PS50977"/>
    </source>
</evidence>
<dbReference type="InterPro" id="IPR050109">
    <property type="entry name" value="HTH-type_TetR-like_transc_reg"/>
</dbReference>
<organism evidence="6 7">
    <name type="scientific">Streptantibioticus cattleyicolor (strain ATCC 35852 / DSM 46488 / JCM 4925 / NBRC 14057 / NRRL 8057)</name>
    <name type="common">Streptomyces cattleya</name>
    <dbReference type="NCBI Taxonomy" id="1003195"/>
    <lineage>
        <taxon>Bacteria</taxon>
        <taxon>Bacillati</taxon>
        <taxon>Actinomycetota</taxon>
        <taxon>Actinomycetes</taxon>
        <taxon>Kitasatosporales</taxon>
        <taxon>Streptomycetaceae</taxon>
        <taxon>Streptantibioticus</taxon>
    </lineage>
</organism>
<proteinExistence type="predicted"/>
<evidence type="ECO:0000256" key="1">
    <source>
        <dbReference type="ARBA" id="ARBA00023015"/>
    </source>
</evidence>
<keyword evidence="7" id="KW-1185">Reference proteome</keyword>
<dbReference type="Pfam" id="PF17940">
    <property type="entry name" value="TetR_C_31"/>
    <property type="match status" value="1"/>
</dbReference>
<evidence type="ECO:0000313" key="6">
    <source>
        <dbReference type="EMBL" id="AEW95952.1"/>
    </source>
</evidence>
<name>F8JYF0_STREN</name>
<dbReference type="STRING" id="1003195.SCATT_35810"/>
<evidence type="ECO:0000256" key="4">
    <source>
        <dbReference type="PROSITE-ProRule" id="PRU00335"/>
    </source>
</evidence>
<dbReference type="Proteomes" id="UP000007842">
    <property type="component" value="Chromosome"/>
</dbReference>
<dbReference type="SUPFAM" id="SSF46689">
    <property type="entry name" value="Homeodomain-like"/>
    <property type="match status" value="1"/>
</dbReference>
<dbReference type="OrthoDB" id="7252896at2"/>
<dbReference type="PATRIC" id="fig|1003195.11.peg.5054"/>
<dbReference type="Pfam" id="PF00440">
    <property type="entry name" value="TetR_N"/>
    <property type="match status" value="1"/>
</dbReference>
<keyword evidence="1" id="KW-0805">Transcription regulation</keyword>
<dbReference type="EMBL" id="CP003219">
    <property type="protein sequence ID" value="AEW95952.1"/>
    <property type="molecule type" value="Genomic_DNA"/>
</dbReference>
<protein>
    <submittedName>
        <fullName evidence="6">TetR family transcriptional regulator</fullName>
    </submittedName>
</protein>
<dbReference type="PROSITE" id="PS50977">
    <property type="entry name" value="HTH_TETR_2"/>
    <property type="match status" value="1"/>
</dbReference>
<dbReference type="HOGENOM" id="CLU_069356_15_11_11"/>
<dbReference type="GO" id="GO:0000976">
    <property type="term" value="F:transcription cis-regulatory region binding"/>
    <property type="evidence" value="ECO:0007669"/>
    <property type="project" value="TreeGrafter"/>
</dbReference>
<gene>
    <name evidence="6" type="ordered locus">SCATT_35810</name>
</gene>
<keyword evidence="3" id="KW-0804">Transcription</keyword>
<dbReference type="eggNOG" id="COG1309">
    <property type="taxonomic scope" value="Bacteria"/>
</dbReference>
<dbReference type="InterPro" id="IPR009057">
    <property type="entry name" value="Homeodomain-like_sf"/>
</dbReference>
<dbReference type="SUPFAM" id="SSF48498">
    <property type="entry name" value="Tetracyclin repressor-like, C-terminal domain"/>
    <property type="match status" value="1"/>
</dbReference>
<dbReference type="InterPro" id="IPR036271">
    <property type="entry name" value="Tet_transcr_reg_TetR-rel_C_sf"/>
</dbReference>
<evidence type="ECO:0000256" key="3">
    <source>
        <dbReference type="ARBA" id="ARBA00023163"/>
    </source>
</evidence>
<dbReference type="Gene3D" id="1.10.357.10">
    <property type="entry name" value="Tetracycline Repressor, domain 2"/>
    <property type="match status" value="1"/>
</dbReference>
<keyword evidence="2 4" id="KW-0238">DNA-binding</keyword>
<dbReference type="InterPro" id="IPR001647">
    <property type="entry name" value="HTH_TetR"/>
</dbReference>
<dbReference type="InterPro" id="IPR041583">
    <property type="entry name" value="TetR_C_31"/>
</dbReference>
<sequence>MVTRKRLTREESRRRTREELVAAAAGLFAERGVGGTSVEQIAERAGYSRGAFYGNFGDKNELVLELLRQRTVQELHEVREMAREAGSFEEMLQLLHEWNRARARHQPQWLSLRLELFLHALRNPELRPLLAERERLVREAIGESVVRELARRGVAPPADPRLLALIVHCLEDGLLIQQILGQGTDEAGTVGDRTAVDMVALLMRSWASLAAAGPDAGETGAGR</sequence>
<reference evidence="7" key="1">
    <citation type="submission" date="2011-12" db="EMBL/GenBank/DDBJ databases">
        <title>Complete genome sequence of Streptomyces cattleya strain DSM 46488.</title>
        <authorList>
            <person name="Ou H.-Y."/>
            <person name="Li P."/>
            <person name="Zhao C."/>
            <person name="O'Hagan D."/>
            <person name="Deng Z."/>
        </authorList>
    </citation>
    <scope>NUCLEOTIDE SEQUENCE [LARGE SCALE GENOMIC DNA]</scope>
    <source>
        <strain evidence="7">ATCC 35852 / DSM 46488 / JCM 4925 / NBRC 14057 / NRRL 8057</strain>
    </source>
</reference>